<comment type="caution">
    <text evidence="1">The sequence shown here is derived from an EMBL/GenBank/DDBJ whole genome shotgun (WGS) entry which is preliminary data.</text>
</comment>
<accession>A0A8K0GTH1</accession>
<keyword evidence="2" id="KW-1185">Reference proteome</keyword>
<proteinExistence type="predicted"/>
<protein>
    <submittedName>
        <fullName evidence="1">Uncharacterized protein</fullName>
    </submittedName>
</protein>
<dbReference type="Proteomes" id="UP000796880">
    <property type="component" value="Unassembled WGS sequence"/>
</dbReference>
<organism evidence="1 2">
    <name type="scientific">Rhamnella rubrinervis</name>
    <dbReference type="NCBI Taxonomy" id="2594499"/>
    <lineage>
        <taxon>Eukaryota</taxon>
        <taxon>Viridiplantae</taxon>
        <taxon>Streptophyta</taxon>
        <taxon>Embryophyta</taxon>
        <taxon>Tracheophyta</taxon>
        <taxon>Spermatophyta</taxon>
        <taxon>Magnoliopsida</taxon>
        <taxon>eudicotyledons</taxon>
        <taxon>Gunneridae</taxon>
        <taxon>Pentapetalae</taxon>
        <taxon>rosids</taxon>
        <taxon>fabids</taxon>
        <taxon>Rosales</taxon>
        <taxon>Rhamnaceae</taxon>
        <taxon>rhamnoid group</taxon>
        <taxon>Rhamneae</taxon>
        <taxon>Rhamnella</taxon>
    </lineage>
</organism>
<name>A0A8K0GTH1_9ROSA</name>
<evidence type="ECO:0000313" key="1">
    <source>
        <dbReference type="EMBL" id="KAF3440757.1"/>
    </source>
</evidence>
<dbReference type="AlphaFoldDB" id="A0A8K0GTH1"/>
<evidence type="ECO:0000313" key="2">
    <source>
        <dbReference type="Proteomes" id="UP000796880"/>
    </source>
</evidence>
<dbReference type="OrthoDB" id="1750937at2759"/>
<gene>
    <name evidence="1" type="ORF">FNV43_RR19043</name>
</gene>
<reference evidence="1" key="1">
    <citation type="submission" date="2020-03" db="EMBL/GenBank/DDBJ databases">
        <title>A high-quality chromosome-level genome assembly of a woody plant with both climbing and erect habits, Rhamnella rubrinervis.</title>
        <authorList>
            <person name="Lu Z."/>
            <person name="Yang Y."/>
            <person name="Zhu X."/>
            <person name="Sun Y."/>
        </authorList>
    </citation>
    <scope>NUCLEOTIDE SEQUENCE</scope>
    <source>
        <strain evidence="1">BYM</strain>
        <tissue evidence="1">Leaf</tissue>
    </source>
</reference>
<sequence length="332" mass="35894">MFQLQSHAVERHREVAGGGRGVALSRFLELEFITVVFQLNFGIVVVNYLGLCSGSDWESSAKALVAMATEKKVISGPGFKAGASNGLQAWVQGPVIGLGVPLQTKAGSSLKKVSSVEVVGGYSRSQTPLVIEDSHSYLPVRKGNLDSVRVNDAAYQERVALCHVGHLVTKCKSVIGKAPLNVGSHGKEKHIKAPGLTHVYKPKQAPLLYVESTTPFMSTMNTFEITSKTIQTPSYHSMVPRQVTSWADAFGNLDDEPGEDTDDIVEDEWLPLQGENPLKPSQDFDSTLYVGQHSNSMAIVPFNSFGSLTTAQRNLDLVASHPSVSETTDQNL</sequence>
<dbReference type="EMBL" id="VOIH02000008">
    <property type="protein sequence ID" value="KAF3440757.1"/>
    <property type="molecule type" value="Genomic_DNA"/>
</dbReference>